<evidence type="ECO:0000256" key="10">
    <source>
        <dbReference type="ARBA" id="ARBA00022801"/>
    </source>
</evidence>
<dbReference type="CDD" id="cd07906">
    <property type="entry name" value="Adenylation_DNA_ligase_LigD_LigC"/>
    <property type="match status" value="1"/>
</dbReference>
<dbReference type="Gene3D" id="2.40.50.140">
    <property type="entry name" value="Nucleic acid-binding proteins"/>
    <property type="match status" value="1"/>
</dbReference>
<dbReference type="Pfam" id="PF04679">
    <property type="entry name" value="DNA_ligase_A_C"/>
    <property type="match status" value="1"/>
</dbReference>
<evidence type="ECO:0000313" key="22">
    <source>
        <dbReference type="EMBL" id="OSJ17190.1"/>
    </source>
</evidence>
<dbReference type="CDD" id="cd07971">
    <property type="entry name" value="OBF_DNA_ligase_LigD"/>
    <property type="match status" value="1"/>
</dbReference>
<evidence type="ECO:0000259" key="21">
    <source>
        <dbReference type="PROSITE" id="PS50160"/>
    </source>
</evidence>
<evidence type="ECO:0000256" key="9">
    <source>
        <dbReference type="ARBA" id="ARBA00022763"/>
    </source>
</evidence>
<keyword evidence="12" id="KW-0067">ATP-binding</keyword>
<comment type="cofactor">
    <cofactor evidence="1">
        <name>Mn(2+)</name>
        <dbReference type="ChEBI" id="CHEBI:29035"/>
    </cofactor>
</comment>
<dbReference type="EC" id="6.5.1.1" evidence="2"/>
<keyword evidence="13" id="KW-0239">DNA-directed DNA polymerase</keyword>
<dbReference type="Pfam" id="PF01068">
    <property type="entry name" value="DNA_ligase_A_M"/>
    <property type="match status" value="1"/>
</dbReference>
<dbReference type="GO" id="GO:0046872">
    <property type="term" value="F:metal ion binding"/>
    <property type="evidence" value="ECO:0007669"/>
    <property type="project" value="UniProtKB-KW"/>
</dbReference>
<protein>
    <recommendedName>
        <fullName evidence="2">DNA ligase (ATP)</fullName>
        <ecNumber evidence="2">6.5.1.1</ecNumber>
    </recommendedName>
    <alternativeName>
        <fullName evidence="19">NHEJ DNA polymerase</fullName>
    </alternativeName>
</protein>
<keyword evidence="3 22" id="KW-0436">Ligase</keyword>
<dbReference type="InterPro" id="IPR014146">
    <property type="entry name" value="LigD_ligase_dom"/>
</dbReference>
<dbReference type="NCBIfam" id="TIGR02779">
    <property type="entry name" value="NHEJ_ligase_lig"/>
    <property type="match status" value="1"/>
</dbReference>
<dbReference type="SUPFAM" id="SSF56091">
    <property type="entry name" value="DNA ligase/mRNA capping enzyme, catalytic domain"/>
    <property type="match status" value="1"/>
</dbReference>
<evidence type="ECO:0000256" key="2">
    <source>
        <dbReference type="ARBA" id="ARBA00012727"/>
    </source>
</evidence>
<dbReference type="GO" id="GO:0003677">
    <property type="term" value="F:DNA binding"/>
    <property type="evidence" value="ECO:0007669"/>
    <property type="project" value="UniProtKB-KW"/>
</dbReference>
<dbReference type="GO" id="GO:0006310">
    <property type="term" value="P:DNA recombination"/>
    <property type="evidence" value="ECO:0007669"/>
    <property type="project" value="UniProtKB-KW"/>
</dbReference>
<reference evidence="22 23" key="1">
    <citation type="submission" date="2017-03" db="EMBL/GenBank/DDBJ databases">
        <title>Whole genome sequences of fourteen strains of Bradyrhizobium canariense and one strain of Bradyrhizobium japonicum isolated from Lupinus (Papilionoideae: Genisteae) species in Algeria.</title>
        <authorList>
            <person name="Crovadore J."/>
            <person name="Chekireb D."/>
            <person name="Brachmann A."/>
            <person name="Chablais R."/>
            <person name="Cochard B."/>
            <person name="Lefort F."/>
        </authorList>
    </citation>
    <scope>NUCLEOTIDE SEQUENCE [LARGE SCALE GENOMIC DNA]</scope>
    <source>
        <strain evidence="22 23">UBMA195</strain>
    </source>
</reference>
<proteinExistence type="predicted"/>
<keyword evidence="4" id="KW-0808">Transferase</keyword>
<comment type="catalytic activity">
    <reaction evidence="20">
        <text>ATP + (deoxyribonucleotide)n-3'-hydroxyl + 5'-phospho-(deoxyribonucleotide)m = (deoxyribonucleotide)n+m + AMP + diphosphate.</text>
        <dbReference type="EC" id="6.5.1.1"/>
    </reaction>
</comment>
<dbReference type="RefSeq" id="WP_085360754.1">
    <property type="nucleotide sequence ID" value="NZ_NAFD01000154.1"/>
</dbReference>
<dbReference type="PANTHER" id="PTHR42705">
    <property type="entry name" value="BIFUNCTIONAL NON-HOMOLOGOUS END JOINING PROTEIN LIGD"/>
    <property type="match status" value="1"/>
</dbReference>
<evidence type="ECO:0000256" key="12">
    <source>
        <dbReference type="ARBA" id="ARBA00022840"/>
    </source>
</evidence>
<dbReference type="Pfam" id="PF21686">
    <property type="entry name" value="LigD_Prim-Pol"/>
    <property type="match status" value="1"/>
</dbReference>
<evidence type="ECO:0000256" key="3">
    <source>
        <dbReference type="ARBA" id="ARBA00022598"/>
    </source>
</evidence>
<sequence length="605" mass="67941">MCAVALRQSRWGVSRVHGATKAVIPGYIEPCDPTLRENPPRGKDWVYEIKADGYRAQLHLHEGDAKVYSRTGQDWTEQFSSIAAGAHLLKANSAIIDGEAVVYGSGGLPDFQQLRRELGAKQSERVRYHAFDLLYLDGYDLRGVVYEERKRLLQRLLKDAPETFMYVEALAGDGNVIFEKGCQLGLEGLIGKRLGEPYRSARQESWIKLKCKKSETFPIVAFVEKLGARPRKIASLYVGRRENGKLLYAGKVRTGYTETTARELRERLDPLIRKMSPLDVAVKKPKATWVEPTLEIEVQYGALTDDGLLREAVFKGFRDDLAVRKVKAPRLVPSVAGRPELGVPRENILQLLPEAVVPSKEELADYWSRVWKKALPHLGHRPLKLVRHVHGTTFYHKGPLPKDIPAAVHQLRIQKREGGEGTRLWVDSLDGFLGLVEIGAVELHPWNATVEDFEHADRIVIDLDPGEGVGWEAVVETALDLRTLMKCEGFETWPKLTGGKGIHLMAPLAQPMLHDKAHRIAHQLVSALAARHPDRYLLSAQSKRRGRIFLDYLRNGRGTTAIGTYSPRAREGFPIAAPVTWKRIESGIAPDAFSIHSPFRVKPRR</sequence>
<dbReference type="GO" id="GO:0005524">
    <property type="term" value="F:ATP binding"/>
    <property type="evidence" value="ECO:0007669"/>
    <property type="project" value="UniProtKB-KW"/>
</dbReference>
<name>A0A1X3G487_9BRAD</name>
<keyword evidence="7" id="KW-0479">Metal-binding</keyword>
<keyword evidence="18" id="KW-0511">Multifunctional enzyme</keyword>
<dbReference type="InterPro" id="IPR012309">
    <property type="entry name" value="DNA_ligase_ATP-dep_C"/>
</dbReference>
<evidence type="ECO:0000256" key="7">
    <source>
        <dbReference type="ARBA" id="ARBA00022723"/>
    </source>
</evidence>
<evidence type="ECO:0000256" key="5">
    <source>
        <dbReference type="ARBA" id="ARBA00022695"/>
    </source>
</evidence>
<dbReference type="PANTHER" id="PTHR42705:SF2">
    <property type="entry name" value="BIFUNCTIONAL NON-HOMOLOGOUS END JOINING PROTEIN LIGD"/>
    <property type="match status" value="1"/>
</dbReference>
<evidence type="ECO:0000256" key="13">
    <source>
        <dbReference type="ARBA" id="ARBA00022932"/>
    </source>
</evidence>
<gene>
    <name evidence="22" type="ORF">BSZ18_04690</name>
</gene>
<evidence type="ECO:0000256" key="14">
    <source>
        <dbReference type="ARBA" id="ARBA00023125"/>
    </source>
</evidence>
<keyword evidence="5" id="KW-0548">Nucleotidyltransferase</keyword>
<accession>A0A1X3G487</accession>
<dbReference type="OrthoDB" id="9802472at2"/>
<dbReference type="EMBL" id="NAFI01000144">
    <property type="protein sequence ID" value="OSJ17190.1"/>
    <property type="molecule type" value="Genomic_DNA"/>
</dbReference>
<evidence type="ECO:0000256" key="18">
    <source>
        <dbReference type="ARBA" id="ARBA00023268"/>
    </source>
</evidence>
<dbReference type="GO" id="GO:0003910">
    <property type="term" value="F:DNA ligase (ATP) activity"/>
    <property type="evidence" value="ECO:0007669"/>
    <property type="project" value="UniProtKB-EC"/>
</dbReference>
<comment type="caution">
    <text evidence="22">The sequence shown here is derived from an EMBL/GenBank/DDBJ whole genome shotgun (WGS) entry which is preliminary data.</text>
</comment>
<dbReference type="InterPro" id="IPR052171">
    <property type="entry name" value="NHEJ_LigD"/>
</dbReference>
<evidence type="ECO:0000256" key="15">
    <source>
        <dbReference type="ARBA" id="ARBA00023172"/>
    </source>
</evidence>
<dbReference type="GO" id="GO:0006281">
    <property type="term" value="P:DNA repair"/>
    <property type="evidence" value="ECO:0007669"/>
    <property type="project" value="UniProtKB-KW"/>
</dbReference>
<keyword evidence="14" id="KW-0238">DNA-binding</keyword>
<dbReference type="InterPro" id="IPR014145">
    <property type="entry name" value="LigD_pol_dom"/>
</dbReference>
<dbReference type="GO" id="GO:0004527">
    <property type="term" value="F:exonuclease activity"/>
    <property type="evidence" value="ECO:0007669"/>
    <property type="project" value="UniProtKB-KW"/>
</dbReference>
<dbReference type="PROSITE" id="PS50160">
    <property type="entry name" value="DNA_LIGASE_A3"/>
    <property type="match status" value="1"/>
</dbReference>
<evidence type="ECO:0000256" key="11">
    <source>
        <dbReference type="ARBA" id="ARBA00022839"/>
    </source>
</evidence>
<keyword evidence="8" id="KW-0547">Nucleotide-binding</keyword>
<evidence type="ECO:0000256" key="8">
    <source>
        <dbReference type="ARBA" id="ARBA00022741"/>
    </source>
</evidence>
<evidence type="ECO:0000256" key="17">
    <source>
        <dbReference type="ARBA" id="ARBA00023211"/>
    </source>
</evidence>
<feature type="domain" description="ATP-dependent DNA ligase family profile" evidence="21">
    <location>
        <begin position="119"/>
        <end position="245"/>
    </location>
</feature>
<evidence type="ECO:0000256" key="4">
    <source>
        <dbReference type="ARBA" id="ARBA00022679"/>
    </source>
</evidence>
<evidence type="ECO:0000256" key="20">
    <source>
        <dbReference type="ARBA" id="ARBA00034003"/>
    </source>
</evidence>
<organism evidence="22 23">
    <name type="scientific">Bradyrhizobium canariense</name>
    <dbReference type="NCBI Taxonomy" id="255045"/>
    <lineage>
        <taxon>Bacteria</taxon>
        <taxon>Pseudomonadati</taxon>
        <taxon>Pseudomonadota</taxon>
        <taxon>Alphaproteobacteria</taxon>
        <taxon>Hyphomicrobiales</taxon>
        <taxon>Nitrobacteraceae</taxon>
        <taxon>Bradyrhizobium</taxon>
    </lineage>
</organism>
<keyword evidence="17" id="KW-0464">Manganese</keyword>
<dbReference type="InterPro" id="IPR012340">
    <property type="entry name" value="NA-bd_OB-fold"/>
</dbReference>
<keyword evidence="15" id="KW-0233">DNA recombination</keyword>
<keyword evidence="10" id="KW-0378">Hydrolase</keyword>
<keyword evidence="6" id="KW-0540">Nuclease</keyword>
<dbReference type="Gene3D" id="3.90.920.10">
    <property type="entry name" value="DNA primase, PRIM domain"/>
    <property type="match status" value="1"/>
</dbReference>
<evidence type="ECO:0000256" key="6">
    <source>
        <dbReference type="ARBA" id="ARBA00022722"/>
    </source>
</evidence>
<dbReference type="InterPro" id="IPR014143">
    <property type="entry name" value="NHEJ_ligase_prk"/>
</dbReference>
<dbReference type="InterPro" id="IPR012310">
    <property type="entry name" value="DNA_ligase_ATP-dep_cent"/>
</dbReference>
<evidence type="ECO:0000256" key="19">
    <source>
        <dbReference type="ARBA" id="ARBA00029943"/>
    </source>
</evidence>
<keyword evidence="11" id="KW-0269">Exonuclease</keyword>
<dbReference type="Gene3D" id="3.30.1490.70">
    <property type="match status" value="1"/>
</dbReference>
<dbReference type="Gene3D" id="3.30.470.30">
    <property type="entry name" value="DNA ligase/mRNA capping enzyme"/>
    <property type="match status" value="1"/>
</dbReference>
<keyword evidence="9" id="KW-0227">DNA damage</keyword>
<evidence type="ECO:0000256" key="16">
    <source>
        <dbReference type="ARBA" id="ARBA00023204"/>
    </source>
</evidence>
<dbReference type="GO" id="GO:0003887">
    <property type="term" value="F:DNA-directed DNA polymerase activity"/>
    <property type="evidence" value="ECO:0007669"/>
    <property type="project" value="UniProtKB-KW"/>
</dbReference>
<keyword evidence="16" id="KW-0234">DNA repair</keyword>
<dbReference type="AlphaFoldDB" id="A0A1X3G487"/>
<dbReference type="NCBIfam" id="TIGR02776">
    <property type="entry name" value="NHEJ_ligase_prk"/>
    <property type="match status" value="1"/>
</dbReference>
<dbReference type="SUPFAM" id="SSF50249">
    <property type="entry name" value="Nucleic acid-binding proteins"/>
    <property type="match status" value="1"/>
</dbReference>
<evidence type="ECO:0000256" key="1">
    <source>
        <dbReference type="ARBA" id="ARBA00001936"/>
    </source>
</evidence>
<dbReference type="Proteomes" id="UP000193553">
    <property type="component" value="Unassembled WGS sequence"/>
</dbReference>
<evidence type="ECO:0000313" key="23">
    <source>
        <dbReference type="Proteomes" id="UP000193553"/>
    </source>
</evidence>